<reference evidence="2" key="1">
    <citation type="submission" date="2024-05" db="EMBL/GenBank/DDBJ databases">
        <authorList>
            <person name="Cai S.Y."/>
            <person name="Jin L.M."/>
            <person name="Li H.R."/>
        </authorList>
    </citation>
    <scope>NUCLEOTIDE SEQUENCE</scope>
    <source>
        <strain evidence="2">A5-74</strain>
    </source>
</reference>
<dbReference type="RefSeq" id="WP_353648055.1">
    <property type="nucleotide sequence ID" value="NZ_CP159218.1"/>
</dbReference>
<dbReference type="InterPro" id="IPR000182">
    <property type="entry name" value="GNAT_dom"/>
</dbReference>
<dbReference type="SUPFAM" id="SSF55729">
    <property type="entry name" value="Acyl-CoA N-acyltransferases (Nat)"/>
    <property type="match status" value="1"/>
</dbReference>
<organism evidence="2">
    <name type="scientific">Nakamurella sp. A5-74</name>
    <dbReference type="NCBI Taxonomy" id="3158264"/>
    <lineage>
        <taxon>Bacteria</taxon>
        <taxon>Bacillati</taxon>
        <taxon>Actinomycetota</taxon>
        <taxon>Actinomycetes</taxon>
        <taxon>Nakamurellales</taxon>
        <taxon>Nakamurellaceae</taxon>
        <taxon>Nakamurella</taxon>
    </lineage>
</organism>
<dbReference type="EC" id="2.3.1.-" evidence="2"/>
<dbReference type="AlphaFoldDB" id="A0AAU8DLB6"/>
<keyword evidence="2" id="KW-0012">Acyltransferase</keyword>
<name>A0AAU8DLB6_9ACTN</name>
<gene>
    <name evidence="2" type="ORF">ABLG96_14420</name>
</gene>
<sequence>MSHHSDSHARTVSANQGLSLCPVDAEGFLALVDEFIGIYSAAMGYPAEQASARRQLWEQHALRAGFSCVAVFDRCGHPVAFAYGYSGRRGQWWNTEVARGVRGTPAEAWLADYAELTELHVRPDHQGQGLGERTLRAFLASRTEPQVLLSTPEGDNRAWRLYRRLGFQDVLRSYRFTGDGRPFGILGLVLPV</sequence>
<evidence type="ECO:0000259" key="1">
    <source>
        <dbReference type="PROSITE" id="PS51186"/>
    </source>
</evidence>
<dbReference type="Pfam" id="PF00583">
    <property type="entry name" value="Acetyltransf_1"/>
    <property type="match status" value="1"/>
</dbReference>
<keyword evidence="2" id="KW-0808">Transferase</keyword>
<dbReference type="EMBL" id="CP159218">
    <property type="protein sequence ID" value="XCG62440.1"/>
    <property type="molecule type" value="Genomic_DNA"/>
</dbReference>
<evidence type="ECO:0000313" key="2">
    <source>
        <dbReference type="EMBL" id="XCG62440.1"/>
    </source>
</evidence>
<accession>A0AAU8DLB6</accession>
<dbReference type="CDD" id="cd04301">
    <property type="entry name" value="NAT_SF"/>
    <property type="match status" value="1"/>
</dbReference>
<proteinExistence type="predicted"/>
<protein>
    <submittedName>
        <fullName evidence="2">GNAT family N-acetyltransferase</fullName>
        <ecNumber evidence="2">2.3.1.-</ecNumber>
    </submittedName>
</protein>
<dbReference type="PROSITE" id="PS51186">
    <property type="entry name" value="GNAT"/>
    <property type="match status" value="1"/>
</dbReference>
<feature type="domain" description="N-acetyltransferase" evidence="1">
    <location>
        <begin position="18"/>
        <end position="191"/>
    </location>
</feature>
<dbReference type="GO" id="GO:0016747">
    <property type="term" value="F:acyltransferase activity, transferring groups other than amino-acyl groups"/>
    <property type="evidence" value="ECO:0007669"/>
    <property type="project" value="InterPro"/>
</dbReference>
<dbReference type="Gene3D" id="3.40.630.30">
    <property type="match status" value="1"/>
</dbReference>
<dbReference type="InterPro" id="IPR016181">
    <property type="entry name" value="Acyl_CoA_acyltransferase"/>
</dbReference>